<dbReference type="GO" id="GO:0016740">
    <property type="term" value="F:transferase activity"/>
    <property type="evidence" value="ECO:0007669"/>
    <property type="project" value="UniProtKB-KW"/>
</dbReference>
<feature type="domain" description="GST C-terminal" evidence="1">
    <location>
        <begin position="122"/>
        <end position="261"/>
    </location>
</feature>
<evidence type="ECO:0000259" key="1">
    <source>
        <dbReference type="PROSITE" id="PS50405"/>
    </source>
</evidence>
<dbReference type="SUPFAM" id="SSF47616">
    <property type="entry name" value="GST C-terminal domain-like"/>
    <property type="match status" value="1"/>
</dbReference>
<dbReference type="SUPFAM" id="SSF52833">
    <property type="entry name" value="Thioredoxin-like"/>
    <property type="match status" value="1"/>
</dbReference>
<dbReference type="Proteomes" id="UP000199233">
    <property type="component" value="Unassembled WGS sequence"/>
</dbReference>
<organism evidence="2 3">
    <name type="scientific">Solimonas aquatica</name>
    <dbReference type="NCBI Taxonomy" id="489703"/>
    <lineage>
        <taxon>Bacteria</taxon>
        <taxon>Pseudomonadati</taxon>
        <taxon>Pseudomonadota</taxon>
        <taxon>Gammaproteobacteria</taxon>
        <taxon>Nevskiales</taxon>
        <taxon>Nevskiaceae</taxon>
        <taxon>Solimonas</taxon>
    </lineage>
</organism>
<gene>
    <name evidence="2" type="ORF">SAMN04488038_11764</name>
</gene>
<dbReference type="Gene3D" id="1.20.1050.10">
    <property type="match status" value="2"/>
</dbReference>
<dbReference type="STRING" id="489703.SAMN04488038_11764"/>
<dbReference type="InterPro" id="IPR036282">
    <property type="entry name" value="Glutathione-S-Trfase_C_sf"/>
</dbReference>
<dbReference type="Pfam" id="PF00043">
    <property type="entry name" value="GST_C"/>
    <property type="match status" value="1"/>
</dbReference>
<evidence type="ECO:0000313" key="3">
    <source>
        <dbReference type="Proteomes" id="UP000199233"/>
    </source>
</evidence>
<dbReference type="InterPro" id="IPR004045">
    <property type="entry name" value="Glutathione_S-Trfase_N"/>
</dbReference>
<dbReference type="InterPro" id="IPR036249">
    <property type="entry name" value="Thioredoxin-like_sf"/>
</dbReference>
<dbReference type="Pfam" id="PF13417">
    <property type="entry name" value="GST_N_3"/>
    <property type="match status" value="1"/>
</dbReference>
<name>A0A1H9LUT2_9GAMM</name>
<keyword evidence="2" id="KW-0808">Transferase</keyword>
<evidence type="ECO:0000313" key="2">
    <source>
        <dbReference type="EMBL" id="SER15196.1"/>
    </source>
</evidence>
<keyword evidence="3" id="KW-1185">Reference proteome</keyword>
<protein>
    <submittedName>
        <fullName evidence="2">Glutathione S-transferase</fullName>
    </submittedName>
</protein>
<dbReference type="InterPro" id="IPR004046">
    <property type="entry name" value="GST_C"/>
</dbReference>
<dbReference type="EMBL" id="FOFS01000017">
    <property type="protein sequence ID" value="SER15196.1"/>
    <property type="molecule type" value="Genomic_DNA"/>
</dbReference>
<dbReference type="InterPro" id="IPR010987">
    <property type="entry name" value="Glutathione-S-Trfase_C-like"/>
</dbReference>
<dbReference type="PROSITE" id="PS50405">
    <property type="entry name" value="GST_CTER"/>
    <property type="match status" value="1"/>
</dbReference>
<proteinExistence type="predicted"/>
<sequence length="396" mass="44578">MSDTRPEGETYTLWGGALSLYSGKVRAYLIKKGLRYREFYAGHPEFRSRVLPLVRLGVTPILETPQNEVLQDSTEIIDFMEQRLPQEPMIPRTPVQRVIARLLDAYGTEHLLLPAMHYRWAEPYRSAQLPFLEAEFGRVAYLGKDRAARNAAGARMMAYFGGMLPSLGGTPETAPAIETAYLDLLERLDLHFQQVPYLLGGRASIADFGLMAPLYAHLARDPEPARLMALRAPNVKRWVERMNQAVMVDAEFPELAPDWPADDALPATLEPVLELLFRDWTPELEANLRCYQQWLQAEGGRAPGTVLNLDAQRRVHPTLGPIEYPLRGLRIRRNSAPQTLWHFEQAASLARALQGPARERFAALMARVGGTAAMQLQLPRAIVRRDHVLVLGETTS</sequence>
<dbReference type="Gene3D" id="3.40.30.10">
    <property type="entry name" value="Glutaredoxin"/>
    <property type="match status" value="1"/>
</dbReference>
<dbReference type="RefSeq" id="WP_093289333.1">
    <property type="nucleotide sequence ID" value="NZ_FOFS01000017.1"/>
</dbReference>
<accession>A0A1H9LUT2</accession>
<dbReference type="AlphaFoldDB" id="A0A1H9LUT2"/>
<reference evidence="2 3" key="1">
    <citation type="submission" date="2016-10" db="EMBL/GenBank/DDBJ databases">
        <authorList>
            <person name="de Groot N.N."/>
        </authorList>
    </citation>
    <scope>NUCLEOTIDE SEQUENCE [LARGE SCALE GENOMIC DNA]</scope>
    <source>
        <strain evidence="2 3">DSM 25927</strain>
    </source>
</reference>
<dbReference type="OrthoDB" id="7054557at2"/>